<reference evidence="2 3" key="1">
    <citation type="submission" date="2014-04" db="EMBL/GenBank/DDBJ databases">
        <authorList>
            <consortium name="DOE Joint Genome Institute"/>
            <person name="Kuo A."/>
            <person name="Kohler A."/>
            <person name="Costa M.D."/>
            <person name="Nagy L.G."/>
            <person name="Floudas D."/>
            <person name="Copeland A."/>
            <person name="Barry K.W."/>
            <person name="Cichocki N."/>
            <person name="Veneault-Fourrey C."/>
            <person name="LaButti K."/>
            <person name="Lindquist E.A."/>
            <person name="Lipzen A."/>
            <person name="Lundell T."/>
            <person name="Morin E."/>
            <person name="Murat C."/>
            <person name="Sun H."/>
            <person name="Tunlid A."/>
            <person name="Henrissat B."/>
            <person name="Grigoriev I.V."/>
            <person name="Hibbett D.S."/>
            <person name="Martin F."/>
            <person name="Nordberg H.P."/>
            <person name="Cantor M.N."/>
            <person name="Hua S.X."/>
        </authorList>
    </citation>
    <scope>NUCLEOTIDE SEQUENCE [LARGE SCALE GENOMIC DNA]</scope>
    <source>
        <strain evidence="2 3">Marx 270</strain>
    </source>
</reference>
<dbReference type="HOGENOM" id="CLU_1326847_0_0_1"/>
<feature type="region of interest" description="Disordered" evidence="1">
    <location>
        <begin position="87"/>
        <end position="142"/>
    </location>
</feature>
<name>A0A0C3MV90_PISTI</name>
<protein>
    <submittedName>
        <fullName evidence="2">Uncharacterized protein</fullName>
    </submittedName>
</protein>
<gene>
    <name evidence="2" type="ORF">M404DRAFT_36682</name>
</gene>
<evidence type="ECO:0000256" key="1">
    <source>
        <dbReference type="SAM" id="MobiDB-lite"/>
    </source>
</evidence>
<organism evidence="2 3">
    <name type="scientific">Pisolithus tinctorius Marx 270</name>
    <dbReference type="NCBI Taxonomy" id="870435"/>
    <lineage>
        <taxon>Eukaryota</taxon>
        <taxon>Fungi</taxon>
        <taxon>Dikarya</taxon>
        <taxon>Basidiomycota</taxon>
        <taxon>Agaricomycotina</taxon>
        <taxon>Agaricomycetes</taxon>
        <taxon>Agaricomycetidae</taxon>
        <taxon>Boletales</taxon>
        <taxon>Sclerodermatineae</taxon>
        <taxon>Pisolithaceae</taxon>
        <taxon>Pisolithus</taxon>
    </lineage>
</organism>
<dbReference type="Proteomes" id="UP000054217">
    <property type="component" value="Unassembled WGS sequence"/>
</dbReference>
<keyword evidence="3" id="KW-1185">Reference proteome</keyword>
<accession>A0A0C3MV90</accession>
<dbReference type="EMBL" id="KN832346">
    <property type="protein sequence ID" value="KIN92829.1"/>
    <property type="molecule type" value="Genomic_DNA"/>
</dbReference>
<evidence type="ECO:0000313" key="2">
    <source>
        <dbReference type="EMBL" id="KIN92829.1"/>
    </source>
</evidence>
<dbReference type="InParanoid" id="A0A0C3MV90"/>
<feature type="region of interest" description="Disordered" evidence="1">
    <location>
        <begin position="32"/>
        <end position="56"/>
    </location>
</feature>
<reference evidence="3" key="2">
    <citation type="submission" date="2015-01" db="EMBL/GenBank/DDBJ databases">
        <title>Evolutionary Origins and Diversification of the Mycorrhizal Mutualists.</title>
        <authorList>
            <consortium name="DOE Joint Genome Institute"/>
            <consortium name="Mycorrhizal Genomics Consortium"/>
            <person name="Kohler A."/>
            <person name="Kuo A."/>
            <person name="Nagy L.G."/>
            <person name="Floudas D."/>
            <person name="Copeland A."/>
            <person name="Barry K.W."/>
            <person name="Cichocki N."/>
            <person name="Veneault-Fourrey C."/>
            <person name="LaButti K."/>
            <person name="Lindquist E.A."/>
            <person name="Lipzen A."/>
            <person name="Lundell T."/>
            <person name="Morin E."/>
            <person name="Murat C."/>
            <person name="Riley R."/>
            <person name="Ohm R."/>
            <person name="Sun H."/>
            <person name="Tunlid A."/>
            <person name="Henrissat B."/>
            <person name="Grigoriev I.V."/>
            <person name="Hibbett D.S."/>
            <person name="Martin F."/>
        </authorList>
    </citation>
    <scope>NUCLEOTIDE SEQUENCE [LARGE SCALE GENOMIC DNA]</scope>
    <source>
        <strain evidence="3">Marx 270</strain>
    </source>
</reference>
<dbReference type="AlphaFoldDB" id="A0A0C3MV90"/>
<proteinExistence type="predicted"/>
<sequence>MAGEANVNAFVFDDRMGTCSIKEYPSKDNVDTILADRPSMPAGIGGGVEEAREVDDAEQDKRCFYITRHSPYYDGDYDYCQHWRRHPDSDEDEDHHGPHHLHGRQPATGEAEPSQPTQPREPQGTVPLGSGTHPAAREGPHNPAHLLLLFPHYHGHRGLMQRAIPWSHDGQLVDTICAPVDKQVPYNAQEYLDEFTKALATGKLREE</sequence>
<evidence type="ECO:0000313" key="3">
    <source>
        <dbReference type="Proteomes" id="UP000054217"/>
    </source>
</evidence>